<keyword evidence="1" id="KW-0472">Membrane</keyword>
<dbReference type="EMBL" id="CP133772">
    <property type="protein sequence ID" value="WYY00205.1"/>
    <property type="molecule type" value="Genomic_DNA"/>
</dbReference>
<feature type="transmembrane region" description="Helical" evidence="1">
    <location>
        <begin position="324"/>
        <end position="344"/>
    </location>
</feature>
<evidence type="ECO:0000313" key="3">
    <source>
        <dbReference type="Proteomes" id="UP001451606"/>
    </source>
</evidence>
<sequence length="711" mass="82429">MEKKNKSFKFLIAFIILIGFLLRLYRIFIQGIYIDEVANLPLSVLVFSKPLDYNFMVNNALKPQFYLILYGFSIFIVNGFHNPQITYYTYLSYLPIKFLITERLLSLFINYIILIIIVIYLYDINKYFTLSFVILYSFYINLEFYSIIISTAGFVIPFCLLFIFFIYKSDLRINRYGIISAIVFGIVMGIQYYSIILILIPLLYYIIIKIKRIDIIKFYFIFIPISLLTFLFLNPIFILYPFKMLYHIYIDTTTVLSTSSGVVGIPIFLMNRITFKTPIYFPIIMIIMETQIPILILLITSIYYYIYKHFKNIKNKNNEPLDNLILLSILSFFLFIIFDMLLNYMRRNYVLLIIPILLITTGILSKLIILTLKTFNNYSKKIENNKIKNIKKNYFVTITLIILIVFLLYSSTFNQNDIPTYTNKLAYLENVGGANFSGAFNSAQADKYIGMYIQNHNLENKTILSLALTDMIVYYAPSNSYIQIWNSVNKTFISHYSGDYIVVDQWYSQLYGNPIYKYPNLFKIIYIYKVNNGYSILAKINSYYQQMILINNYSKYGINPNGSNFKITYADGLPINSWIQSISSTTITVYSKLTNDINKNIKLDIYPKNINVLSANGPIGEAPQLSSVYGEYDDGAKVFTFYQNFISNYNGFSSSSGNSTYLKIHNGITIYDGGIGINFLRNFSMPQNSTVLWNGEFDTGTSSYSTSPGVG</sequence>
<dbReference type="Proteomes" id="UP001451606">
    <property type="component" value="Chromosome"/>
</dbReference>
<dbReference type="GeneID" id="95967498"/>
<evidence type="ECO:0000313" key="2">
    <source>
        <dbReference type="EMBL" id="WYY00205.1"/>
    </source>
</evidence>
<dbReference type="KEGG" id="omr:OXIME_000765"/>
<keyword evidence="1" id="KW-0812">Transmembrane</keyword>
<gene>
    <name evidence="2" type="ORF">OXIME_000765</name>
</gene>
<feature type="transmembrane region" description="Helical" evidence="1">
    <location>
        <begin position="279"/>
        <end position="304"/>
    </location>
</feature>
<feature type="transmembrane region" description="Helical" evidence="1">
    <location>
        <begin position="219"/>
        <end position="242"/>
    </location>
</feature>
<feature type="transmembrane region" description="Helical" evidence="1">
    <location>
        <begin position="179"/>
        <end position="207"/>
    </location>
</feature>
<feature type="transmembrane region" description="Helical" evidence="1">
    <location>
        <begin position="393"/>
        <end position="410"/>
    </location>
</feature>
<feature type="transmembrane region" description="Helical" evidence="1">
    <location>
        <begin position="254"/>
        <end position="273"/>
    </location>
</feature>
<feature type="transmembrane region" description="Helical" evidence="1">
    <location>
        <begin position="144"/>
        <end position="167"/>
    </location>
</feature>
<feature type="transmembrane region" description="Helical" evidence="1">
    <location>
        <begin position="104"/>
        <end position="124"/>
    </location>
</feature>
<dbReference type="RefSeq" id="WP_393972155.1">
    <property type="nucleotide sequence ID" value="NZ_CP133772.1"/>
</dbReference>
<accession>A0AAX4NHK9</accession>
<feature type="transmembrane region" description="Helical" evidence="1">
    <location>
        <begin position="350"/>
        <end position="372"/>
    </location>
</feature>
<keyword evidence="1" id="KW-1133">Transmembrane helix</keyword>
<evidence type="ECO:0008006" key="4">
    <source>
        <dbReference type="Google" id="ProtNLM"/>
    </source>
</evidence>
<reference evidence="2 3" key="1">
    <citation type="submission" date="2023-09" db="EMBL/GenBank/DDBJ databases">
        <authorList>
            <person name="Golyshina O.V."/>
            <person name="Lunev E.A."/>
            <person name="Bargiela R."/>
            <person name="Gaines M.C."/>
            <person name="Daum B."/>
            <person name="Bale N.J."/>
            <person name="Koenen M."/>
            <person name="Sinninghe Damst J.S."/>
            <person name="Yakimov M."/>
            <person name="Golyshin P.N."/>
        </authorList>
    </citation>
    <scope>NUCLEOTIDE SEQUENCE [LARGE SCALE GENOMIC DNA]</scope>
    <source>
        <strain evidence="2 3">M1</strain>
    </source>
</reference>
<protein>
    <recommendedName>
        <fullName evidence="4">Glycosyltransferase RgtA/B/C/D-like domain-containing protein</fullName>
    </recommendedName>
</protein>
<proteinExistence type="predicted"/>
<name>A0AAX4NHK9_9ARCH</name>
<evidence type="ECO:0000256" key="1">
    <source>
        <dbReference type="SAM" id="Phobius"/>
    </source>
</evidence>
<feature type="transmembrane region" description="Helical" evidence="1">
    <location>
        <begin position="65"/>
        <end position="83"/>
    </location>
</feature>
<organism evidence="2 3">
    <name type="scientific">Oxyplasma meridianum</name>
    <dbReference type="NCBI Taxonomy" id="3073602"/>
    <lineage>
        <taxon>Archaea</taxon>
        <taxon>Methanobacteriati</taxon>
        <taxon>Thermoplasmatota</taxon>
        <taxon>Thermoplasmata</taxon>
        <taxon>Thermoplasmatales</taxon>
        <taxon>Thermoplasmataceae</taxon>
        <taxon>Oxyplasma</taxon>
    </lineage>
</organism>
<feature type="transmembrane region" description="Helical" evidence="1">
    <location>
        <begin position="12"/>
        <end position="34"/>
    </location>
</feature>
<dbReference type="AlphaFoldDB" id="A0AAX4NHK9"/>
<keyword evidence="3" id="KW-1185">Reference proteome</keyword>